<dbReference type="GO" id="GO:0006313">
    <property type="term" value="P:DNA transposition"/>
    <property type="evidence" value="ECO:0007669"/>
    <property type="project" value="InterPro"/>
</dbReference>
<sequence length="244" mass="28969">MRNIQISVDEYYHVYNRGVRKQIIFHDTADYARFLFLILFFQSPLVFHPLSPYVSAFASNFVKHRVFNIDASDSSKIIRGRYVELISFCLMPNHFHLVLREIREHGIARYMQRVLNGYTKYYNTKYEVSGHLFQGPYKAVHVENNEQLLYLSTYVHRNPRELQHWKNKEQTYEWSSYQDYIGENRWGELLSTEIILEQFKTPSVQHSVLDRTKSANANGYGKFVRESSAKLLREELGETLPKEL</sequence>
<dbReference type="GO" id="GO:0004803">
    <property type="term" value="F:transposase activity"/>
    <property type="evidence" value="ECO:0007669"/>
    <property type="project" value="InterPro"/>
</dbReference>
<protein>
    <recommendedName>
        <fullName evidence="1">Transposase IS200-like domain-containing protein</fullName>
    </recommendedName>
</protein>
<evidence type="ECO:0000313" key="4">
    <source>
        <dbReference type="Proteomes" id="UP000178042"/>
    </source>
</evidence>
<dbReference type="EMBL" id="MFLD01000011">
    <property type="protein sequence ID" value="OGG60591.1"/>
    <property type="molecule type" value="Genomic_DNA"/>
</dbReference>
<dbReference type="GO" id="GO:0003677">
    <property type="term" value="F:DNA binding"/>
    <property type="evidence" value="ECO:0007669"/>
    <property type="project" value="InterPro"/>
</dbReference>
<dbReference type="InterPro" id="IPR002686">
    <property type="entry name" value="Transposase_17"/>
</dbReference>
<evidence type="ECO:0000259" key="1">
    <source>
        <dbReference type="SMART" id="SM01321"/>
    </source>
</evidence>
<dbReference type="SMART" id="SM01321">
    <property type="entry name" value="Y1_Tnp"/>
    <property type="match status" value="1"/>
</dbReference>
<gene>
    <name evidence="2" type="ORF">A3C86_04835</name>
    <name evidence="3" type="ORF">A3C86_04840</name>
</gene>
<evidence type="ECO:0000313" key="3">
    <source>
        <dbReference type="EMBL" id="OGG60591.1"/>
    </source>
</evidence>
<dbReference type="PANTHER" id="PTHR34322:SF2">
    <property type="entry name" value="TRANSPOSASE IS200-LIKE DOMAIN-CONTAINING PROTEIN"/>
    <property type="match status" value="1"/>
</dbReference>
<accession>A0A1F6DGT9</accession>
<proteinExistence type="predicted"/>
<dbReference type="InterPro" id="IPR036515">
    <property type="entry name" value="Transposase_17_sf"/>
</dbReference>
<feature type="domain" description="Transposase IS200-like" evidence="1">
    <location>
        <begin position="7"/>
        <end position="158"/>
    </location>
</feature>
<dbReference type="Pfam" id="PF01797">
    <property type="entry name" value="Y1_Tnp"/>
    <property type="match status" value="1"/>
</dbReference>
<dbReference type="Proteomes" id="UP000178042">
    <property type="component" value="Unassembled WGS sequence"/>
</dbReference>
<dbReference type="Gene3D" id="3.30.70.1290">
    <property type="entry name" value="Transposase IS200-like"/>
    <property type="match status" value="1"/>
</dbReference>
<evidence type="ECO:0000313" key="2">
    <source>
        <dbReference type="EMBL" id="OGG60590.1"/>
    </source>
</evidence>
<name>A0A1F6DGT9_9BACT</name>
<organism evidence="3 4">
    <name type="scientific">Candidatus Kaiserbacteria bacterium RIFCSPHIGHO2_02_FULL_49_16</name>
    <dbReference type="NCBI Taxonomy" id="1798490"/>
    <lineage>
        <taxon>Bacteria</taxon>
        <taxon>Candidatus Kaiseribacteriota</taxon>
    </lineage>
</organism>
<dbReference type="AlphaFoldDB" id="A0A1F6DGT9"/>
<dbReference type="PANTHER" id="PTHR34322">
    <property type="entry name" value="TRANSPOSASE, Y1_TNP DOMAIN-CONTAINING"/>
    <property type="match status" value="1"/>
</dbReference>
<dbReference type="EMBL" id="MFLD01000011">
    <property type="protein sequence ID" value="OGG60590.1"/>
    <property type="molecule type" value="Genomic_DNA"/>
</dbReference>
<dbReference type="SUPFAM" id="SSF143422">
    <property type="entry name" value="Transposase IS200-like"/>
    <property type="match status" value="1"/>
</dbReference>
<comment type="caution">
    <text evidence="3">The sequence shown here is derived from an EMBL/GenBank/DDBJ whole genome shotgun (WGS) entry which is preliminary data.</text>
</comment>
<reference evidence="3 4" key="1">
    <citation type="journal article" date="2016" name="Nat. Commun.">
        <title>Thousands of microbial genomes shed light on interconnected biogeochemical processes in an aquifer system.</title>
        <authorList>
            <person name="Anantharaman K."/>
            <person name="Brown C.T."/>
            <person name="Hug L.A."/>
            <person name="Sharon I."/>
            <person name="Castelle C.J."/>
            <person name="Probst A.J."/>
            <person name="Thomas B.C."/>
            <person name="Singh A."/>
            <person name="Wilkins M.J."/>
            <person name="Karaoz U."/>
            <person name="Brodie E.L."/>
            <person name="Williams K.H."/>
            <person name="Hubbard S.S."/>
            <person name="Banfield J.F."/>
        </authorList>
    </citation>
    <scope>NUCLEOTIDE SEQUENCE [LARGE SCALE GENOMIC DNA]</scope>
</reference>